<evidence type="ECO:0000313" key="1">
    <source>
        <dbReference type="EMBL" id="MBM7569645.1"/>
    </source>
</evidence>
<comment type="caution">
    <text evidence="1">The sequence shown here is derived from an EMBL/GenBank/DDBJ whole genome shotgun (WGS) entry which is preliminary data.</text>
</comment>
<evidence type="ECO:0000313" key="2">
    <source>
        <dbReference type="Proteomes" id="UP001296943"/>
    </source>
</evidence>
<sequence>MNNFIHSMMTKKLKSITPDELKKYGDLYNISLTTKQAEAIISYLRKTDLDPLSEKDRITFFKKLAEITNIETAQKAQRLFVKLIKQYGVESWFK</sequence>
<dbReference type="EMBL" id="JAFBDR010000001">
    <property type="protein sequence ID" value="MBM7569645.1"/>
    <property type="molecule type" value="Genomic_DNA"/>
</dbReference>
<reference evidence="1 2" key="1">
    <citation type="submission" date="2021-01" db="EMBL/GenBank/DDBJ databases">
        <title>Genomic Encyclopedia of Type Strains, Phase IV (KMG-IV): sequencing the most valuable type-strain genomes for metagenomic binning, comparative biology and taxonomic classification.</title>
        <authorList>
            <person name="Goeker M."/>
        </authorList>
    </citation>
    <scope>NUCLEOTIDE SEQUENCE [LARGE SCALE GENOMIC DNA]</scope>
    <source>
        <strain evidence="1 2">DSM 23711</strain>
    </source>
</reference>
<organism evidence="1 2">
    <name type="scientific">Aquibacillus albus</name>
    <dbReference type="NCBI Taxonomy" id="1168171"/>
    <lineage>
        <taxon>Bacteria</taxon>
        <taxon>Bacillati</taxon>
        <taxon>Bacillota</taxon>
        <taxon>Bacilli</taxon>
        <taxon>Bacillales</taxon>
        <taxon>Bacillaceae</taxon>
        <taxon>Aquibacillus</taxon>
    </lineage>
</organism>
<dbReference type="InterPro" id="IPR020277">
    <property type="entry name" value="DUF2624"/>
</dbReference>
<name>A0ABS2MUT9_9BACI</name>
<dbReference type="Proteomes" id="UP001296943">
    <property type="component" value="Unassembled WGS sequence"/>
</dbReference>
<proteinExistence type="predicted"/>
<accession>A0ABS2MUT9</accession>
<keyword evidence="2" id="KW-1185">Reference proteome</keyword>
<dbReference type="Pfam" id="PF11116">
    <property type="entry name" value="DUF2624"/>
    <property type="match status" value="1"/>
</dbReference>
<gene>
    <name evidence="1" type="ORF">JOC48_000114</name>
</gene>
<protein>
    <submittedName>
        <fullName evidence="1">Two-component SAPR family response regulator</fullName>
    </submittedName>
</protein>
<dbReference type="RefSeq" id="WP_204497098.1">
    <property type="nucleotide sequence ID" value="NZ_JAFBDR010000001.1"/>
</dbReference>